<keyword evidence="3" id="KW-1185">Reference proteome</keyword>
<dbReference type="InterPro" id="IPR036396">
    <property type="entry name" value="Cyt_P450_sf"/>
</dbReference>
<dbReference type="EMBL" id="JADPUN010000103">
    <property type="protein sequence ID" value="MBF9129085.1"/>
    <property type="molecule type" value="Genomic_DNA"/>
</dbReference>
<evidence type="ECO:0000313" key="3">
    <source>
        <dbReference type="Proteomes" id="UP000638560"/>
    </source>
</evidence>
<dbReference type="RefSeq" id="WP_196200726.1">
    <property type="nucleotide sequence ID" value="NZ_JADPUN010000103.1"/>
</dbReference>
<feature type="region of interest" description="Disordered" evidence="1">
    <location>
        <begin position="67"/>
        <end position="89"/>
    </location>
</feature>
<evidence type="ECO:0000313" key="2">
    <source>
        <dbReference type="EMBL" id="MBF9129085.1"/>
    </source>
</evidence>
<accession>A0ABS0GSC9</accession>
<name>A0ABS0GSC9_9ACTN</name>
<dbReference type="Proteomes" id="UP000638560">
    <property type="component" value="Unassembled WGS sequence"/>
</dbReference>
<organism evidence="2 3">
    <name type="scientific">Plantactinospora alkalitolerans</name>
    <dbReference type="NCBI Taxonomy" id="2789879"/>
    <lineage>
        <taxon>Bacteria</taxon>
        <taxon>Bacillati</taxon>
        <taxon>Actinomycetota</taxon>
        <taxon>Actinomycetes</taxon>
        <taxon>Micromonosporales</taxon>
        <taxon>Micromonosporaceae</taxon>
        <taxon>Plantactinospora</taxon>
    </lineage>
</organism>
<reference evidence="2 3" key="1">
    <citation type="submission" date="2020-11" db="EMBL/GenBank/DDBJ databases">
        <title>A novel isolate from a Black sea contaminated sediment with potential to produce alkanes: Plantactinospora alkalitolerans sp. nov.</title>
        <authorList>
            <person name="Carro L."/>
            <person name="Veyisoglu A."/>
            <person name="Guven K."/>
            <person name="Schumann P."/>
            <person name="Klenk H.-P."/>
            <person name="Sahin N."/>
        </authorList>
    </citation>
    <scope>NUCLEOTIDE SEQUENCE [LARGE SCALE GENOMIC DNA]</scope>
    <source>
        <strain evidence="2 3">S1510</strain>
    </source>
</reference>
<dbReference type="Gene3D" id="1.10.630.10">
    <property type="entry name" value="Cytochrome P450"/>
    <property type="match status" value="1"/>
</dbReference>
<proteinExistence type="predicted"/>
<protein>
    <submittedName>
        <fullName evidence="2">Uncharacterized protein</fullName>
    </submittedName>
</protein>
<gene>
    <name evidence="2" type="ORF">I0C86_08830</name>
</gene>
<evidence type="ECO:0000256" key="1">
    <source>
        <dbReference type="SAM" id="MobiDB-lite"/>
    </source>
</evidence>
<sequence length="89" mass="9572">MIVGTAGRAPLGDAGARIGMNFALLESTTVLTALLRRFRVNTTGQALRLRPLLTLRPDGPVLARMTEEKDHGRGGFSARLTRATDTVEP</sequence>
<comment type="caution">
    <text evidence="2">The sequence shown here is derived from an EMBL/GenBank/DDBJ whole genome shotgun (WGS) entry which is preliminary data.</text>
</comment>
<dbReference type="SUPFAM" id="SSF48264">
    <property type="entry name" value="Cytochrome P450"/>
    <property type="match status" value="1"/>
</dbReference>